<dbReference type="RefSeq" id="WP_067642725.1">
    <property type="nucleotide sequence ID" value="NZ_CP015249.1"/>
</dbReference>
<reference evidence="1 2" key="1">
    <citation type="submission" date="2016-04" db="EMBL/GenBank/DDBJ databases">
        <title>Complete genome sequence of Dokdonella koreensis DS-123T.</title>
        <authorList>
            <person name="Kim J.F."/>
            <person name="Lee H."/>
            <person name="Kwak M.-J."/>
        </authorList>
    </citation>
    <scope>NUCLEOTIDE SEQUENCE [LARGE SCALE GENOMIC DNA]</scope>
    <source>
        <strain evidence="1 2">DS-123</strain>
    </source>
</reference>
<sequence length="310" mass="34210">MKPSDRIRRAGADLLFLFVLPGLIALLPWPVGFALLKRCARIDLLYRSSVAPAWAGARRYLPQADEQAWKRRHRLLRLVEQVDSYLTLLRSGRWWRARIVSEGQWPPPDAPALLLTFHWGAGHWVWSQLRAHGIDAHFLARRAAPGDLGVGRFSVLYGRFRAWALRRIGSAGPLFLGGSAARIEAAFAQGRSVVGMLDLPPRNTRSSSCQQVLGRELRLPSGLAELAGRAGVPVAIFSCGLDPDTGGRTLRIETLPSGTSTGEIMARYAAHLDRRLREQPAYWHLWSAAAEMFVDSAARPAPGSGDPQSM</sequence>
<keyword evidence="2" id="KW-1185">Reference proteome</keyword>
<dbReference type="OrthoDB" id="5760471at2"/>
<proteinExistence type="predicted"/>
<name>A0A167G5J9_9GAMM</name>
<evidence type="ECO:0008006" key="3">
    <source>
        <dbReference type="Google" id="ProtNLM"/>
    </source>
</evidence>
<dbReference type="KEGG" id="dko:I596_137"/>
<evidence type="ECO:0000313" key="1">
    <source>
        <dbReference type="EMBL" id="ANB16177.1"/>
    </source>
</evidence>
<dbReference type="AlphaFoldDB" id="A0A167G5J9"/>
<dbReference type="Proteomes" id="UP000076830">
    <property type="component" value="Chromosome"/>
</dbReference>
<dbReference type="EMBL" id="CP015249">
    <property type="protein sequence ID" value="ANB16177.1"/>
    <property type="molecule type" value="Genomic_DNA"/>
</dbReference>
<accession>A0A167G5J9</accession>
<organism evidence="1 2">
    <name type="scientific">Dokdonella koreensis DS-123</name>
    <dbReference type="NCBI Taxonomy" id="1300342"/>
    <lineage>
        <taxon>Bacteria</taxon>
        <taxon>Pseudomonadati</taxon>
        <taxon>Pseudomonadota</taxon>
        <taxon>Gammaproteobacteria</taxon>
        <taxon>Lysobacterales</taxon>
        <taxon>Rhodanobacteraceae</taxon>
        <taxon>Dokdonella</taxon>
    </lineage>
</organism>
<gene>
    <name evidence="1" type="ORF">I596_137</name>
</gene>
<evidence type="ECO:0000313" key="2">
    <source>
        <dbReference type="Proteomes" id="UP000076830"/>
    </source>
</evidence>
<protein>
    <recommendedName>
        <fullName evidence="3">Lipid A biosynthesis acyltransferase</fullName>
    </recommendedName>
</protein>
<dbReference type="STRING" id="1300342.I596_137"/>